<accession>A0A501PBE9</accession>
<dbReference type="PROSITE" id="PS50005">
    <property type="entry name" value="TPR"/>
    <property type="match status" value="4"/>
</dbReference>
<dbReference type="SMART" id="SM00386">
    <property type="entry name" value="HAT"/>
    <property type="match status" value="3"/>
</dbReference>
<dbReference type="Gene3D" id="2.60.120.620">
    <property type="entry name" value="q2cbj1_9rhob like domain"/>
    <property type="match status" value="1"/>
</dbReference>
<dbReference type="Pfam" id="PF23914">
    <property type="entry name" value="TPR_CcmH_CycH"/>
    <property type="match status" value="1"/>
</dbReference>
<keyword evidence="2 3" id="KW-0802">TPR repeat</keyword>
<feature type="repeat" description="TPR" evidence="3">
    <location>
        <begin position="312"/>
        <end position="345"/>
    </location>
</feature>
<dbReference type="AlphaFoldDB" id="A0A501PBE9"/>
<dbReference type="Proteomes" id="UP000319148">
    <property type="component" value="Unassembled WGS sequence"/>
</dbReference>
<feature type="repeat" description="TPR" evidence="3">
    <location>
        <begin position="142"/>
        <end position="175"/>
    </location>
</feature>
<evidence type="ECO:0000313" key="6">
    <source>
        <dbReference type="Proteomes" id="UP000319148"/>
    </source>
</evidence>
<feature type="repeat" description="TPR" evidence="3">
    <location>
        <begin position="210"/>
        <end position="243"/>
    </location>
</feature>
<comment type="caution">
    <text evidence="5">The sequence shown here is derived from an EMBL/GenBank/DDBJ whole genome shotgun (WGS) entry which is preliminary data.</text>
</comment>
<dbReference type="Pfam" id="PF14559">
    <property type="entry name" value="TPR_19"/>
    <property type="match status" value="1"/>
</dbReference>
<dbReference type="SUPFAM" id="SSF48452">
    <property type="entry name" value="TPR-like"/>
    <property type="match status" value="3"/>
</dbReference>
<feature type="domain" description="Cytochrome c-type biogenesis protein H TPR" evidence="4">
    <location>
        <begin position="133"/>
        <end position="239"/>
    </location>
</feature>
<proteinExistence type="predicted"/>
<evidence type="ECO:0000259" key="4">
    <source>
        <dbReference type="Pfam" id="PF23914"/>
    </source>
</evidence>
<sequence>MFQNNLQQQLQSVIQHQQAGRFVEAEAACRQVLLAHPEQPDALHFLALLRKRAGDNKAAGDYFQKALKQGGKNPAISSNYANFLSAIGREEEALAQYARAVKLEPRFADAWYNWGLALTTLERYGEAEKKLSEALKLNPKDSRYHNALGLTFRKRQQNDKAISAFEQAVRLDPNNTKAIHNLGGALRAEKRLEEAKACCAEVIRRNPQQLESWQNLAAILHEEGENEQAANAYRKLLEIDPVHMESHRILNNILWETEQLDSFLGSYEWAMEQRPEAVELPVTYAEGLNLAGLSDRAIEMLDRVRDRYDGAPDIDFAYGCTYRQMGELEQARRHFEACVAKSPEDEEYHIDYAKLLINVGDLEEAERQLAAAEALNPDEQTIWALRGTIWRLQGDEREHWLQNYDLLVRGIELEVPPGYGSIEEFNEHLHETLITLHKMQRQPLDQTLRGGTQTFGHLYDNRHEVIGKLRDAVYGAAQKYIADLPQDDSHPVMRRLTRDIKFSGSWSCRLKSEGFHTNHMHPKGWISGPYYVSLPDEIKQSDESGGKPGWVKFGEAGLDIPGDNSPRKIIKPQEGMQVFFPSYTWHGTNPFFSDQYRVTAPCDIAPL</sequence>
<dbReference type="InterPro" id="IPR051685">
    <property type="entry name" value="Ycf3/AcsC/BcsC/TPR_MFPF"/>
</dbReference>
<keyword evidence="1" id="KW-0677">Repeat</keyword>
<dbReference type="EMBL" id="VFIY01000018">
    <property type="protein sequence ID" value="TPD57306.1"/>
    <property type="molecule type" value="Genomic_DNA"/>
</dbReference>
<dbReference type="PANTHER" id="PTHR44943">
    <property type="entry name" value="CELLULOSE SYNTHASE OPERON PROTEIN C"/>
    <property type="match status" value="1"/>
</dbReference>
<evidence type="ECO:0000313" key="5">
    <source>
        <dbReference type="EMBL" id="TPD57306.1"/>
    </source>
</evidence>
<gene>
    <name evidence="5" type="ORF">FIV46_14350</name>
</gene>
<evidence type="ECO:0000256" key="3">
    <source>
        <dbReference type="PROSITE-ProRule" id="PRU00339"/>
    </source>
</evidence>
<dbReference type="GO" id="GO:0006396">
    <property type="term" value="P:RNA processing"/>
    <property type="evidence" value="ECO:0007669"/>
    <property type="project" value="InterPro"/>
</dbReference>
<dbReference type="PROSITE" id="PS50293">
    <property type="entry name" value="TPR_REGION"/>
    <property type="match status" value="2"/>
</dbReference>
<dbReference type="Gene3D" id="1.25.40.10">
    <property type="entry name" value="Tetratricopeptide repeat domain"/>
    <property type="match status" value="2"/>
</dbReference>
<dbReference type="SMART" id="SM00028">
    <property type="entry name" value="TPR"/>
    <property type="match status" value="8"/>
</dbReference>
<dbReference type="Pfam" id="PF13414">
    <property type="entry name" value="TPR_11"/>
    <property type="match status" value="1"/>
</dbReference>
<name>A0A501PBE9_9PROT</name>
<dbReference type="InterPro" id="IPR019734">
    <property type="entry name" value="TPR_rpt"/>
</dbReference>
<dbReference type="Pfam" id="PF13759">
    <property type="entry name" value="2OG-FeII_Oxy_5"/>
    <property type="match status" value="1"/>
</dbReference>
<evidence type="ECO:0000256" key="1">
    <source>
        <dbReference type="ARBA" id="ARBA00022737"/>
    </source>
</evidence>
<keyword evidence="6" id="KW-1185">Reference proteome</keyword>
<dbReference type="PANTHER" id="PTHR44943:SF8">
    <property type="entry name" value="TPR REPEAT-CONTAINING PROTEIN MJ0263"/>
    <property type="match status" value="1"/>
</dbReference>
<dbReference type="OrthoDB" id="9783136at2"/>
<feature type="repeat" description="TPR" evidence="3">
    <location>
        <begin position="108"/>
        <end position="141"/>
    </location>
</feature>
<reference evidence="6" key="1">
    <citation type="submission" date="2019-06" db="EMBL/GenBank/DDBJ databases">
        <title>The complete genome of Emcibacter congregatus ZYLT.</title>
        <authorList>
            <person name="Zhao Z."/>
        </authorList>
    </citation>
    <scope>NUCLEOTIDE SEQUENCE [LARGE SCALE GENOMIC DNA]</scope>
    <source>
        <strain evidence="6">MCCC 1A06723</strain>
    </source>
</reference>
<evidence type="ECO:0000256" key="2">
    <source>
        <dbReference type="ARBA" id="ARBA00022803"/>
    </source>
</evidence>
<dbReference type="InterPro" id="IPR011990">
    <property type="entry name" value="TPR-like_helical_dom_sf"/>
</dbReference>
<dbReference type="RefSeq" id="WP_139941621.1">
    <property type="nucleotide sequence ID" value="NZ_JBHSYP010000005.1"/>
</dbReference>
<protein>
    <submittedName>
        <fullName evidence="5">Tetratricopeptide repeat protein</fullName>
    </submittedName>
</protein>
<dbReference type="InterPro" id="IPR056413">
    <property type="entry name" value="TPR_CcmH_CycH"/>
</dbReference>
<organism evidence="5 6">
    <name type="scientific">Emcibacter nanhaiensis</name>
    <dbReference type="NCBI Taxonomy" id="1505037"/>
    <lineage>
        <taxon>Bacteria</taxon>
        <taxon>Pseudomonadati</taxon>
        <taxon>Pseudomonadota</taxon>
        <taxon>Alphaproteobacteria</taxon>
        <taxon>Emcibacterales</taxon>
        <taxon>Emcibacteraceae</taxon>
        <taxon>Emcibacter</taxon>
    </lineage>
</organism>
<dbReference type="Pfam" id="PF13432">
    <property type="entry name" value="TPR_16"/>
    <property type="match status" value="1"/>
</dbReference>
<dbReference type="InterPro" id="IPR003107">
    <property type="entry name" value="HAT"/>
</dbReference>
<dbReference type="InterPro" id="IPR012668">
    <property type="entry name" value="CHP02466"/>
</dbReference>